<dbReference type="EMBL" id="JAHGAW010000006">
    <property type="protein sequence ID" value="MBT2187368.1"/>
    <property type="molecule type" value="Genomic_DNA"/>
</dbReference>
<gene>
    <name evidence="2" type="ORF">KK488_10465</name>
</gene>
<dbReference type="Proteomes" id="UP001138757">
    <property type="component" value="Unassembled WGS sequence"/>
</dbReference>
<comment type="caution">
    <text evidence="2">The sequence shown here is derived from an EMBL/GenBank/DDBJ whole genome shotgun (WGS) entry which is preliminary data.</text>
</comment>
<dbReference type="AlphaFoldDB" id="A0A9X1DD80"/>
<dbReference type="SUPFAM" id="SSF54427">
    <property type="entry name" value="NTF2-like"/>
    <property type="match status" value="3"/>
</dbReference>
<dbReference type="InterPro" id="IPR032710">
    <property type="entry name" value="NTF2-like_dom_sf"/>
</dbReference>
<protein>
    <submittedName>
        <fullName evidence="2">Nuclear transport factor 2 family protein</fullName>
    </submittedName>
</protein>
<dbReference type="Pfam" id="PF13577">
    <property type="entry name" value="SnoaL_4"/>
    <property type="match status" value="3"/>
</dbReference>
<name>A0A9X1DD80_9SPHN</name>
<accession>A0A9X1DD80</accession>
<evidence type="ECO:0000313" key="3">
    <source>
        <dbReference type="Proteomes" id="UP001138757"/>
    </source>
</evidence>
<dbReference type="Gene3D" id="3.10.450.50">
    <property type="match status" value="3"/>
</dbReference>
<keyword evidence="3" id="KW-1185">Reference proteome</keyword>
<proteinExistence type="predicted"/>
<reference evidence="2" key="1">
    <citation type="submission" date="2021-05" db="EMBL/GenBank/DDBJ databases">
        <title>Genome of Sphingobium sp. strain.</title>
        <authorList>
            <person name="Fan R."/>
        </authorList>
    </citation>
    <scope>NUCLEOTIDE SEQUENCE</scope>
    <source>
        <strain evidence="2">H33</strain>
    </source>
</reference>
<feature type="domain" description="SnoaL-like" evidence="1">
    <location>
        <begin position="315"/>
        <end position="439"/>
    </location>
</feature>
<feature type="domain" description="SnoaL-like" evidence="1">
    <location>
        <begin position="161"/>
        <end position="285"/>
    </location>
</feature>
<feature type="domain" description="SnoaL-like" evidence="1">
    <location>
        <begin position="8"/>
        <end position="133"/>
    </location>
</feature>
<dbReference type="InterPro" id="IPR037401">
    <property type="entry name" value="SnoaL-like"/>
</dbReference>
<evidence type="ECO:0000259" key="1">
    <source>
        <dbReference type="Pfam" id="PF13577"/>
    </source>
</evidence>
<sequence length="465" mass="53224">MTDAARLQELEDKEAIRQIFTDYARYLDNYDYAGYASLFAREGVFGTSVGVEAITKQMADYVERVTGAKAEGRFRDAVHLMSNPHIEIDGDTARIDITWCYMTRDADEVPTVFQMGHYLDDLVREDGKWKIAKHTVNRSMGRAQLEPPHPSRFDALQAQVQELKDKEEIRQIFTDYARFLDTGNMEGYASLFASNGWMKASLGEATGPVAILELLNKYRDVSKGRKFPRSVHIVNNHDINLDGDKADVKVTWFYLTLDPDGVPMILQGGHYIDKIVREDGKWKLVSHDIDRFFGRAAFEPAPVTRLDRIEQRLKDVEDKEAIVRLCMRMQDALDGRDLVDYGNCFTKDGVWSGVTGRYVGPKAITEFFEKVCKPWETPGHTTYHTTSDFVIDLDGDTARARSQWRHIMRGEKDAPVIVHHGHYDDEFRRTPEGWLFTKRAAFGDIPYYEPKFQLIGAAKPEEIEA</sequence>
<organism evidence="2 3">
    <name type="scientific">Sphingobium nicotianae</name>
    <dbReference type="NCBI Taxonomy" id="2782607"/>
    <lineage>
        <taxon>Bacteria</taxon>
        <taxon>Pseudomonadati</taxon>
        <taxon>Pseudomonadota</taxon>
        <taxon>Alphaproteobacteria</taxon>
        <taxon>Sphingomonadales</taxon>
        <taxon>Sphingomonadaceae</taxon>
        <taxon>Sphingobium</taxon>
    </lineage>
</organism>
<evidence type="ECO:0000313" key="2">
    <source>
        <dbReference type="EMBL" id="MBT2187368.1"/>
    </source>
</evidence>
<dbReference type="CDD" id="cd00531">
    <property type="entry name" value="NTF2_like"/>
    <property type="match status" value="1"/>
</dbReference>
<dbReference type="RefSeq" id="WP_214623253.1">
    <property type="nucleotide sequence ID" value="NZ_JAHGAW010000006.1"/>
</dbReference>